<comment type="caution">
    <text evidence="2">The sequence shown here is derived from an EMBL/GenBank/DDBJ whole genome shotgun (WGS) entry which is preliminary data.</text>
</comment>
<name>A0ABT7QLU6_9GAMM</name>
<evidence type="ECO:0000313" key="3">
    <source>
        <dbReference type="Proteomes" id="UP001168167"/>
    </source>
</evidence>
<reference evidence="2" key="2">
    <citation type="journal article" date="2023" name="Microbiome">
        <title>Synthase-selected sorting approach identifies a beta-lactone synthase in a nudibranch symbiotic bacterium.</title>
        <authorList>
            <person name="Dzunkova M."/>
            <person name="La Clair J.J."/>
            <person name="Tyml T."/>
            <person name="Doud D."/>
            <person name="Schulz F."/>
            <person name="Piquer-Esteban S."/>
            <person name="Porcel Sanchis D."/>
            <person name="Osborn A."/>
            <person name="Robinson D."/>
            <person name="Louie K.B."/>
            <person name="Bowen B.P."/>
            <person name="Bowers R.M."/>
            <person name="Lee J."/>
            <person name="Arnau V."/>
            <person name="Diaz-Villanueva W."/>
            <person name="Stepanauskas R."/>
            <person name="Gosliner T."/>
            <person name="Date S.V."/>
            <person name="Northen T.R."/>
            <person name="Cheng J.F."/>
            <person name="Burkart M.D."/>
            <person name="Woyke T."/>
        </authorList>
    </citation>
    <scope>NUCLEOTIDE SEQUENCE</scope>
    <source>
        <strain evidence="2">Df01</strain>
    </source>
</reference>
<dbReference type="EMBL" id="JANQAO010000003">
    <property type="protein sequence ID" value="MDM5147665.1"/>
    <property type="molecule type" value="Genomic_DNA"/>
</dbReference>
<accession>A0ABT7QLU6</accession>
<dbReference type="Proteomes" id="UP001168167">
    <property type="component" value="Unassembled WGS sequence"/>
</dbReference>
<gene>
    <name evidence="1" type="ORF">NQX30_04680</name>
    <name evidence="2" type="ORF">NQX30_04700</name>
</gene>
<protein>
    <submittedName>
        <fullName evidence="2">Phage major tail tube protein</fullName>
    </submittedName>
</protein>
<reference evidence="2" key="1">
    <citation type="submission" date="2022-08" db="EMBL/GenBank/DDBJ databases">
        <authorList>
            <person name="Dzunkova M."/>
            <person name="La Clair J."/>
            <person name="Tyml T."/>
            <person name="Doud D."/>
            <person name="Schulz F."/>
            <person name="Piquer S."/>
            <person name="Porcel Sanchis D."/>
            <person name="Osborn A."/>
            <person name="Robinson D."/>
            <person name="Louie K.B."/>
            <person name="Bowen B.P."/>
            <person name="Bowers R."/>
            <person name="Lee J."/>
            <person name="Arnau Llombart V."/>
            <person name="Diaz Villanueva W."/>
            <person name="Gosliner T."/>
            <person name="Northen T."/>
            <person name="Cheng J.-F."/>
            <person name="Burkart M.D."/>
            <person name="Woyke T."/>
        </authorList>
    </citation>
    <scope>NUCLEOTIDE SEQUENCE</scope>
    <source>
        <strain evidence="2">Df01</strain>
    </source>
</reference>
<sequence length="170" mass="18533">MPRALPKKISGVAVYVGGISYIGNAEWTPPNIAASVEESAMPGHGGAFDIPTGRLEKMDAELRIMDTHPALAALAANPHSMGTEVSCVSTYTDGSADRRERWDFRGLWREQNREALGAGDTNIQVTYLINIRTLAHTIDGRVVRKIDLEQDIHEVNGVDINAARRNALQA</sequence>
<proteinExistence type="predicted"/>
<dbReference type="InterPro" id="IPR006498">
    <property type="entry name" value="Tail_tube"/>
</dbReference>
<evidence type="ECO:0000313" key="2">
    <source>
        <dbReference type="EMBL" id="MDM5147669.1"/>
    </source>
</evidence>
<organism evidence="2 3">
    <name type="scientific">Candidatus Doriopsillibacter californiensis</name>
    <dbReference type="NCBI Taxonomy" id="2970740"/>
    <lineage>
        <taxon>Bacteria</taxon>
        <taxon>Pseudomonadati</taxon>
        <taxon>Pseudomonadota</taxon>
        <taxon>Gammaproteobacteria</taxon>
        <taxon>Candidatus Tethybacterales</taxon>
        <taxon>Candidatus Persebacteraceae</taxon>
        <taxon>Candidatus Doriopsillibacter</taxon>
    </lineage>
</organism>
<evidence type="ECO:0000313" key="1">
    <source>
        <dbReference type="EMBL" id="MDM5147665.1"/>
    </source>
</evidence>
<keyword evidence="3" id="KW-1185">Reference proteome</keyword>
<dbReference type="EMBL" id="JANQAO010000003">
    <property type="protein sequence ID" value="MDM5147669.1"/>
    <property type="molecule type" value="Genomic_DNA"/>
</dbReference>
<dbReference type="Pfam" id="PF04985">
    <property type="entry name" value="Phage_tube"/>
    <property type="match status" value="1"/>
</dbReference>